<evidence type="ECO:0000313" key="2">
    <source>
        <dbReference type="Proteomes" id="UP000183417"/>
    </source>
</evidence>
<evidence type="ECO:0000313" key="1">
    <source>
        <dbReference type="EMBL" id="SDZ49467.1"/>
    </source>
</evidence>
<protein>
    <submittedName>
        <fullName evidence="1">Uncharacterized protein</fullName>
    </submittedName>
</protein>
<dbReference type="EMBL" id="FNPE01000028">
    <property type="protein sequence ID" value="SDZ49467.1"/>
    <property type="molecule type" value="Genomic_DNA"/>
</dbReference>
<name>A0A1H3THJ8_9BURK</name>
<reference evidence="1 2" key="1">
    <citation type="submission" date="2016-10" db="EMBL/GenBank/DDBJ databases">
        <authorList>
            <person name="de Groot N.N."/>
        </authorList>
    </citation>
    <scope>NUCLEOTIDE SEQUENCE [LARGE SCALE GENOMIC DNA]</scope>
    <source>
        <strain evidence="1 2">LMG 24775</strain>
    </source>
</reference>
<accession>A0A1H3THJ8</accession>
<organism evidence="1 2">
    <name type="scientific">Delftia lacustris</name>
    <dbReference type="NCBI Taxonomy" id="558537"/>
    <lineage>
        <taxon>Bacteria</taxon>
        <taxon>Pseudomonadati</taxon>
        <taxon>Pseudomonadota</taxon>
        <taxon>Betaproteobacteria</taxon>
        <taxon>Burkholderiales</taxon>
        <taxon>Comamonadaceae</taxon>
        <taxon>Delftia</taxon>
    </lineage>
</organism>
<dbReference type="Proteomes" id="UP000183417">
    <property type="component" value="Unassembled WGS sequence"/>
</dbReference>
<gene>
    <name evidence="1" type="ORF">SAMN05421547_12875</name>
</gene>
<proteinExistence type="predicted"/>
<sequence>MKQYQPKGSMCQTCCGGSHTCATLPFATMPVIKAYPDGVLAVKCSAHQPAAPAPSMRCLSCGALAPSPLTEGEGLPCGH</sequence>
<dbReference type="AlphaFoldDB" id="A0A1H3THJ8"/>